<organism evidence="2 3">
    <name type="scientific">Novosphingobium beihaiensis</name>
    <dbReference type="NCBI Taxonomy" id="2930389"/>
    <lineage>
        <taxon>Bacteria</taxon>
        <taxon>Pseudomonadati</taxon>
        <taxon>Pseudomonadota</taxon>
        <taxon>Alphaproteobacteria</taxon>
        <taxon>Sphingomonadales</taxon>
        <taxon>Sphingomonadaceae</taxon>
        <taxon>Novosphingobium</taxon>
    </lineage>
</organism>
<feature type="signal peptide" evidence="1">
    <location>
        <begin position="1"/>
        <end position="22"/>
    </location>
</feature>
<keyword evidence="3" id="KW-1185">Reference proteome</keyword>
<keyword evidence="1" id="KW-0732">Signal</keyword>
<dbReference type="InterPro" id="IPR007433">
    <property type="entry name" value="DUF481"/>
</dbReference>
<evidence type="ECO:0000313" key="2">
    <source>
        <dbReference type="EMBL" id="MCJ2187390.1"/>
    </source>
</evidence>
<evidence type="ECO:0000256" key="1">
    <source>
        <dbReference type="SAM" id="SignalP"/>
    </source>
</evidence>
<dbReference type="Pfam" id="PF04338">
    <property type="entry name" value="DUF481"/>
    <property type="match status" value="1"/>
</dbReference>
<proteinExistence type="predicted"/>
<dbReference type="Proteomes" id="UP001202281">
    <property type="component" value="Unassembled WGS sequence"/>
</dbReference>
<reference evidence="2 3" key="1">
    <citation type="submission" date="2022-04" db="EMBL/GenBank/DDBJ databases">
        <title>Identification of a novel bacterium isolated from mangrove sediments.</title>
        <authorList>
            <person name="Pan X."/>
        </authorList>
    </citation>
    <scope>NUCLEOTIDE SEQUENCE [LARGE SCALE GENOMIC DNA]</scope>
    <source>
        <strain evidence="2 3">B2638</strain>
    </source>
</reference>
<dbReference type="EMBL" id="JALHLG010000013">
    <property type="protein sequence ID" value="MCJ2187390.1"/>
    <property type="molecule type" value="Genomic_DNA"/>
</dbReference>
<dbReference type="RefSeq" id="WP_243920996.1">
    <property type="nucleotide sequence ID" value="NZ_JALHLG010000013.1"/>
</dbReference>
<feature type="chain" id="PRO_5046741146" evidence="1">
    <location>
        <begin position="23"/>
        <end position="357"/>
    </location>
</feature>
<comment type="caution">
    <text evidence="2">The sequence shown here is derived from an EMBL/GenBank/DDBJ whole genome shotgun (WGS) entry which is preliminary data.</text>
</comment>
<evidence type="ECO:0000313" key="3">
    <source>
        <dbReference type="Proteomes" id="UP001202281"/>
    </source>
</evidence>
<sequence length="357" mass="39080">MTKRVPVLSILPLLVAAAPAAAQVTSAGDTAAEPAASEAANEAASEELIPAGPLRVDAPPFVDPIPFIEAEPPHLAKPVRKLLEAAMKTEDTDAVAALVRFALQTNPYDKDEIDELNNAYLNRHKLLIARRAEAKREKIRSSGVLELWTGQVEAGAFRSTGNTSNFGFTGAVKLDRKGIDWEHAIQLNADYQKDTGTVTREQYGASYQPRYTLNDGIFTYGRFQYEKDEIQGFTDRFSASGGFGYRIINRQNMHLSVEAGPAVRRTNYVTDPNETTWSALSSLDFDWRLNGTLKLTQNASSYVGSDDSTFTSQTGIEVGMARGLKTKLSYSIEHETSPPAGALKTDTISRFSLVYGF</sequence>
<gene>
    <name evidence="2" type="ORF">MTR66_11280</name>
</gene>
<accession>A0ABT0BQR0</accession>
<name>A0ABT0BQR0_9SPHN</name>
<protein>
    <submittedName>
        <fullName evidence="2">DUF481 domain-containing protein</fullName>
    </submittedName>
</protein>